<dbReference type="OrthoDB" id="9802066at2"/>
<evidence type="ECO:0000256" key="1">
    <source>
        <dbReference type="ARBA" id="ARBA00023015"/>
    </source>
</evidence>
<proteinExistence type="predicted"/>
<protein>
    <submittedName>
        <fullName evidence="7">Response regulator protein VraR</fullName>
    </submittedName>
</protein>
<evidence type="ECO:0000256" key="2">
    <source>
        <dbReference type="ARBA" id="ARBA00023125"/>
    </source>
</evidence>
<name>A0A348AGD6_9FIRM</name>
<evidence type="ECO:0000259" key="5">
    <source>
        <dbReference type="PROSITE" id="PS50043"/>
    </source>
</evidence>
<dbReference type="GO" id="GO:0003677">
    <property type="term" value="F:DNA binding"/>
    <property type="evidence" value="ECO:0007669"/>
    <property type="project" value="UniProtKB-KW"/>
</dbReference>
<feature type="domain" description="Response regulatory" evidence="6">
    <location>
        <begin position="1"/>
        <end position="118"/>
    </location>
</feature>
<dbReference type="InterPro" id="IPR000792">
    <property type="entry name" value="Tscrpt_reg_LuxR_C"/>
</dbReference>
<feature type="domain" description="HTH luxR-type" evidence="5">
    <location>
        <begin position="139"/>
        <end position="204"/>
    </location>
</feature>
<dbReference type="PROSITE" id="PS00622">
    <property type="entry name" value="HTH_LUXR_1"/>
    <property type="match status" value="1"/>
</dbReference>
<dbReference type="CDD" id="cd06170">
    <property type="entry name" value="LuxR_C_like"/>
    <property type="match status" value="1"/>
</dbReference>
<gene>
    <name evidence="7" type="primary">vraR_1</name>
    <name evidence="7" type="ORF">MAMMFC1_00782</name>
</gene>
<dbReference type="PROSITE" id="PS50110">
    <property type="entry name" value="RESPONSE_REGULATORY"/>
    <property type="match status" value="1"/>
</dbReference>
<dbReference type="GO" id="GO:0000160">
    <property type="term" value="P:phosphorelay signal transduction system"/>
    <property type="evidence" value="ECO:0007669"/>
    <property type="project" value="InterPro"/>
</dbReference>
<reference evidence="7 8" key="1">
    <citation type="journal article" date="2018" name="Int. J. Syst. Evol. Microbiol.">
        <title>Methylomusa anaerophila gen. nov., sp. nov., an anaerobic methanol-utilizing bacterium isolated from a microbial fuel cell.</title>
        <authorList>
            <person name="Amano N."/>
            <person name="Yamamuro A."/>
            <person name="Miyahara M."/>
            <person name="Kouzuma A."/>
            <person name="Abe T."/>
            <person name="Watanabe K."/>
        </authorList>
    </citation>
    <scope>NUCLEOTIDE SEQUENCE [LARGE SCALE GENOMIC DNA]</scope>
    <source>
        <strain evidence="7 8">MMFC1</strain>
    </source>
</reference>
<dbReference type="SMART" id="SM00421">
    <property type="entry name" value="HTH_LUXR"/>
    <property type="match status" value="1"/>
</dbReference>
<dbReference type="Gene3D" id="3.40.50.2300">
    <property type="match status" value="1"/>
</dbReference>
<dbReference type="GO" id="GO:0006355">
    <property type="term" value="P:regulation of DNA-templated transcription"/>
    <property type="evidence" value="ECO:0007669"/>
    <property type="project" value="InterPro"/>
</dbReference>
<keyword evidence="3" id="KW-0804">Transcription</keyword>
<dbReference type="Proteomes" id="UP000276437">
    <property type="component" value="Chromosome"/>
</dbReference>
<dbReference type="KEGG" id="mana:MAMMFC1_00782"/>
<keyword evidence="1" id="KW-0805">Transcription regulation</keyword>
<accession>A0A348AGD6</accession>
<keyword evidence="2" id="KW-0238">DNA-binding</keyword>
<dbReference type="SUPFAM" id="SSF52172">
    <property type="entry name" value="CheY-like"/>
    <property type="match status" value="1"/>
</dbReference>
<dbReference type="PANTHER" id="PTHR44688:SF16">
    <property type="entry name" value="DNA-BINDING TRANSCRIPTIONAL ACTIVATOR DEVR_DOSR"/>
    <property type="match status" value="1"/>
</dbReference>
<dbReference type="EMBL" id="AP018449">
    <property type="protein sequence ID" value="BBB90134.1"/>
    <property type="molecule type" value="Genomic_DNA"/>
</dbReference>
<dbReference type="InterPro" id="IPR011006">
    <property type="entry name" value="CheY-like_superfamily"/>
</dbReference>
<dbReference type="PRINTS" id="PR00038">
    <property type="entry name" value="HTHLUXR"/>
</dbReference>
<dbReference type="Pfam" id="PF00196">
    <property type="entry name" value="GerE"/>
    <property type="match status" value="1"/>
</dbReference>
<dbReference type="InterPro" id="IPR016032">
    <property type="entry name" value="Sig_transdc_resp-reg_C-effctor"/>
</dbReference>
<evidence type="ECO:0000256" key="3">
    <source>
        <dbReference type="ARBA" id="ARBA00023163"/>
    </source>
</evidence>
<dbReference type="PROSITE" id="PS50043">
    <property type="entry name" value="HTH_LUXR_2"/>
    <property type="match status" value="1"/>
</dbReference>
<evidence type="ECO:0000313" key="7">
    <source>
        <dbReference type="EMBL" id="BBB90134.1"/>
    </source>
</evidence>
<evidence type="ECO:0000259" key="6">
    <source>
        <dbReference type="PROSITE" id="PS50110"/>
    </source>
</evidence>
<dbReference type="PANTHER" id="PTHR44688">
    <property type="entry name" value="DNA-BINDING TRANSCRIPTIONAL ACTIVATOR DEVR_DOSR"/>
    <property type="match status" value="1"/>
</dbReference>
<evidence type="ECO:0000313" key="8">
    <source>
        <dbReference type="Proteomes" id="UP000276437"/>
    </source>
</evidence>
<organism evidence="7 8">
    <name type="scientific">Methylomusa anaerophila</name>
    <dbReference type="NCBI Taxonomy" id="1930071"/>
    <lineage>
        <taxon>Bacteria</taxon>
        <taxon>Bacillati</taxon>
        <taxon>Bacillota</taxon>
        <taxon>Negativicutes</taxon>
        <taxon>Selenomonadales</taxon>
        <taxon>Sporomusaceae</taxon>
        <taxon>Methylomusa</taxon>
    </lineage>
</organism>
<dbReference type="InterPro" id="IPR001789">
    <property type="entry name" value="Sig_transdc_resp-reg_receiver"/>
</dbReference>
<keyword evidence="8" id="KW-1185">Reference proteome</keyword>
<dbReference type="InterPro" id="IPR036388">
    <property type="entry name" value="WH-like_DNA-bd_sf"/>
</dbReference>
<sequence length="204" mass="22814">MNNSVLLVNDGLESLQSMHQLHKLFQIDIVQHPIEALNLLSRKCYYRAVVANLKMEIADGVQFLAAARKISPFTRLIAIANQVDSYTLIEAINKAQIFACLTMPVNPSVLIDTILSAISYFDDIYGKNMVSIDQEGQPCLRADDDLTLRENEVLNMVLLGFSNKEIAQRLGLTIGTVKSHCNNIYNKLGVHSRTQAIAKLLQRK</sequence>
<dbReference type="AlphaFoldDB" id="A0A348AGD6"/>
<comment type="caution">
    <text evidence="4">Lacks conserved residue(s) required for the propagation of feature annotation.</text>
</comment>
<dbReference type="SUPFAM" id="SSF46894">
    <property type="entry name" value="C-terminal effector domain of the bipartite response regulators"/>
    <property type="match status" value="1"/>
</dbReference>
<dbReference type="Gene3D" id="1.10.10.10">
    <property type="entry name" value="Winged helix-like DNA-binding domain superfamily/Winged helix DNA-binding domain"/>
    <property type="match status" value="1"/>
</dbReference>
<dbReference type="RefSeq" id="WP_126306638.1">
    <property type="nucleotide sequence ID" value="NZ_AP018449.1"/>
</dbReference>
<evidence type="ECO:0000256" key="4">
    <source>
        <dbReference type="PROSITE-ProRule" id="PRU00169"/>
    </source>
</evidence>